<keyword evidence="2" id="KW-1133">Transmembrane helix</keyword>
<comment type="caution">
    <text evidence="3">The sequence shown here is derived from an EMBL/GenBank/DDBJ whole genome shotgun (WGS) entry which is preliminary data.</text>
</comment>
<dbReference type="GO" id="GO:0015628">
    <property type="term" value="P:protein secretion by the type II secretion system"/>
    <property type="evidence" value="ECO:0007669"/>
    <property type="project" value="InterPro"/>
</dbReference>
<feature type="non-terminal residue" evidence="3">
    <location>
        <position position="68"/>
    </location>
</feature>
<dbReference type="Pfam" id="PF07963">
    <property type="entry name" value="N_methyl"/>
    <property type="match status" value="1"/>
</dbReference>
<keyword evidence="1" id="KW-0488">Methylation</keyword>
<accession>A0A0G1CLT7</accession>
<name>A0A0G1CLT7_9BACT</name>
<dbReference type="EMBL" id="LCFD01000008">
    <property type="protein sequence ID" value="KKS86715.1"/>
    <property type="molecule type" value="Genomic_DNA"/>
</dbReference>
<keyword evidence="2" id="KW-0812">Transmembrane</keyword>
<protein>
    <submittedName>
        <fullName evidence="3">Type II secretion system protein G</fullName>
    </submittedName>
</protein>
<dbReference type="Gene3D" id="3.30.700.10">
    <property type="entry name" value="Glycoprotein, Type 4 Pilin"/>
    <property type="match status" value="1"/>
</dbReference>
<dbReference type="Proteomes" id="UP000034050">
    <property type="component" value="Unassembled WGS sequence"/>
</dbReference>
<evidence type="ECO:0000313" key="3">
    <source>
        <dbReference type="EMBL" id="KKS86715.1"/>
    </source>
</evidence>
<feature type="transmembrane region" description="Helical" evidence="2">
    <location>
        <begin position="12"/>
        <end position="38"/>
    </location>
</feature>
<organism evidence="3 4">
    <name type="scientific">Candidatus Gottesmanbacteria bacterium GW2011_GWB1_43_11</name>
    <dbReference type="NCBI Taxonomy" id="1618446"/>
    <lineage>
        <taxon>Bacteria</taxon>
        <taxon>Candidatus Gottesmaniibacteriota</taxon>
    </lineage>
</organism>
<sequence>MKLLFKFNDRLGFTLIEIMIAIGILGILTTAGYTSFLGSQKSSRDNRRKVDLETIRQALELYRLDNGQ</sequence>
<dbReference type="STRING" id="1618446.UV61_C0008G0168"/>
<evidence type="ECO:0000256" key="2">
    <source>
        <dbReference type="SAM" id="Phobius"/>
    </source>
</evidence>
<reference evidence="3 4" key="1">
    <citation type="journal article" date="2015" name="Nature">
        <title>rRNA introns, odd ribosomes, and small enigmatic genomes across a large radiation of phyla.</title>
        <authorList>
            <person name="Brown C.T."/>
            <person name="Hug L.A."/>
            <person name="Thomas B.C."/>
            <person name="Sharon I."/>
            <person name="Castelle C.J."/>
            <person name="Singh A."/>
            <person name="Wilkins M.J."/>
            <person name="Williams K.H."/>
            <person name="Banfield J.F."/>
        </authorList>
    </citation>
    <scope>NUCLEOTIDE SEQUENCE [LARGE SCALE GENOMIC DNA]</scope>
</reference>
<keyword evidence="2" id="KW-0472">Membrane</keyword>
<dbReference type="AlphaFoldDB" id="A0A0G1CLT7"/>
<evidence type="ECO:0000313" key="4">
    <source>
        <dbReference type="Proteomes" id="UP000034050"/>
    </source>
</evidence>
<dbReference type="NCBIfam" id="TIGR02532">
    <property type="entry name" value="IV_pilin_GFxxxE"/>
    <property type="match status" value="1"/>
</dbReference>
<dbReference type="InterPro" id="IPR012902">
    <property type="entry name" value="N_methyl_site"/>
</dbReference>
<dbReference type="PRINTS" id="PR00813">
    <property type="entry name" value="BCTERIALGSPG"/>
</dbReference>
<proteinExistence type="predicted"/>
<evidence type="ECO:0000256" key="1">
    <source>
        <dbReference type="ARBA" id="ARBA00022481"/>
    </source>
</evidence>
<dbReference type="InterPro" id="IPR000983">
    <property type="entry name" value="Bac_GSPG_pilin"/>
</dbReference>
<gene>
    <name evidence="3" type="ORF">UV61_C0008G0168</name>
</gene>
<dbReference type="GO" id="GO:0015627">
    <property type="term" value="C:type II protein secretion system complex"/>
    <property type="evidence" value="ECO:0007669"/>
    <property type="project" value="InterPro"/>
</dbReference>
<dbReference type="InterPro" id="IPR045584">
    <property type="entry name" value="Pilin-like"/>
</dbReference>
<dbReference type="SUPFAM" id="SSF54523">
    <property type="entry name" value="Pili subunits"/>
    <property type="match status" value="1"/>
</dbReference>